<keyword evidence="6" id="KW-1185">Reference proteome</keyword>
<protein>
    <submittedName>
        <fullName evidence="5">ABC transporter substrate-binding protein</fullName>
    </submittedName>
</protein>
<comment type="caution">
    <text evidence="5">The sequence shown here is derived from an EMBL/GenBank/DDBJ whole genome shotgun (WGS) entry which is preliminary data.</text>
</comment>
<dbReference type="RefSeq" id="WP_142704567.1">
    <property type="nucleotide sequence ID" value="NZ_VIRS01000006.1"/>
</dbReference>
<dbReference type="Pfam" id="PF09084">
    <property type="entry name" value="NMT1"/>
    <property type="match status" value="1"/>
</dbReference>
<dbReference type="InterPro" id="IPR015168">
    <property type="entry name" value="SsuA/THI5"/>
</dbReference>
<proteinExistence type="inferred from homology"/>
<evidence type="ECO:0000259" key="4">
    <source>
        <dbReference type="Pfam" id="PF09084"/>
    </source>
</evidence>
<dbReference type="AlphaFoldDB" id="A0A545AUU8"/>
<dbReference type="EMBL" id="VIRS01000006">
    <property type="protein sequence ID" value="TQS45118.1"/>
    <property type="molecule type" value="Genomic_DNA"/>
</dbReference>
<gene>
    <name evidence="5" type="ORF">FL583_11515</name>
</gene>
<dbReference type="Gene3D" id="3.40.190.10">
    <property type="entry name" value="Periplasmic binding protein-like II"/>
    <property type="match status" value="2"/>
</dbReference>
<feature type="domain" description="SsuA/THI5-like" evidence="4">
    <location>
        <begin position="24"/>
        <end position="225"/>
    </location>
</feature>
<dbReference type="PANTHER" id="PTHR30024">
    <property type="entry name" value="ALIPHATIC SULFONATES-BINDING PROTEIN-RELATED"/>
    <property type="match status" value="1"/>
</dbReference>
<keyword evidence="3" id="KW-0732">Signal</keyword>
<dbReference type="InParanoid" id="A0A545AUU8"/>
<sequence length="300" mass="31930">MLRRATRSVEMRQSVFLVPTAAEVARRRSLFAQYGVEATTVPVVSSAAQRQDLDANRADVGITSTDNLFAWNAAGSDLAVIAQIETTTDLVLMLRPGLSSVAGATRVRLAVDAPANGFAIVAYSMLARLGLPAARYEVVEVGGVRERFSALSEGSVDASLLSPPLDELGLEHGMTVALRIQDLTRSYPGFGVVADRSVVSSRLDEVAAYLRALDAANRWLSEGPRAEVETELRDIGLGPAAVAAVFASIPATLEPSSQGLMLLERMRRDVGLALPDAPRATELVDLRPLRAAGLLADRVP</sequence>
<evidence type="ECO:0000256" key="2">
    <source>
        <dbReference type="ARBA" id="ARBA00010742"/>
    </source>
</evidence>
<comment type="similarity">
    <text evidence="2">Belongs to the bacterial solute-binding protein SsuA/TauA family.</text>
</comment>
<organism evidence="5 6">
    <name type="scientific">Cryptosporangium phraense</name>
    <dbReference type="NCBI Taxonomy" id="2593070"/>
    <lineage>
        <taxon>Bacteria</taxon>
        <taxon>Bacillati</taxon>
        <taxon>Actinomycetota</taxon>
        <taxon>Actinomycetes</taxon>
        <taxon>Cryptosporangiales</taxon>
        <taxon>Cryptosporangiaceae</taxon>
        <taxon>Cryptosporangium</taxon>
    </lineage>
</organism>
<comment type="subcellular location">
    <subcellularLocation>
        <location evidence="1">Periplasm</location>
    </subcellularLocation>
</comment>
<evidence type="ECO:0000256" key="3">
    <source>
        <dbReference type="ARBA" id="ARBA00022729"/>
    </source>
</evidence>
<dbReference type="Proteomes" id="UP000317982">
    <property type="component" value="Unassembled WGS sequence"/>
</dbReference>
<evidence type="ECO:0000313" key="6">
    <source>
        <dbReference type="Proteomes" id="UP000317982"/>
    </source>
</evidence>
<dbReference type="OrthoDB" id="5065011at2"/>
<dbReference type="GO" id="GO:0042597">
    <property type="term" value="C:periplasmic space"/>
    <property type="evidence" value="ECO:0007669"/>
    <property type="project" value="UniProtKB-SubCell"/>
</dbReference>
<dbReference type="PANTHER" id="PTHR30024:SF47">
    <property type="entry name" value="TAURINE-BINDING PERIPLASMIC PROTEIN"/>
    <property type="match status" value="1"/>
</dbReference>
<dbReference type="SUPFAM" id="SSF53850">
    <property type="entry name" value="Periplasmic binding protein-like II"/>
    <property type="match status" value="1"/>
</dbReference>
<evidence type="ECO:0000256" key="1">
    <source>
        <dbReference type="ARBA" id="ARBA00004418"/>
    </source>
</evidence>
<accession>A0A545AUU8</accession>
<reference evidence="5 6" key="1">
    <citation type="submission" date="2019-07" db="EMBL/GenBank/DDBJ databases">
        <title>Cryptosporangium phraense sp. nov., isolated from plant litter.</title>
        <authorList>
            <person name="Suriyachadkun C."/>
        </authorList>
    </citation>
    <scope>NUCLEOTIDE SEQUENCE [LARGE SCALE GENOMIC DNA]</scope>
    <source>
        <strain evidence="5 6">A-T 5661</strain>
    </source>
</reference>
<name>A0A545AUU8_9ACTN</name>
<evidence type="ECO:0000313" key="5">
    <source>
        <dbReference type="EMBL" id="TQS45118.1"/>
    </source>
</evidence>